<evidence type="ECO:0000313" key="2">
    <source>
        <dbReference type="EMBL" id="TWH19681.1"/>
    </source>
</evidence>
<evidence type="ECO:0000313" key="3">
    <source>
        <dbReference type="Proteomes" id="UP000317303"/>
    </source>
</evidence>
<dbReference type="Proteomes" id="UP000317303">
    <property type="component" value="Unassembled WGS sequence"/>
</dbReference>
<dbReference type="SUPFAM" id="SSF51735">
    <property type="entry name" value="NAD(P)-binding Rossmann-fold domains"/>
    <property type="match status" value="1"/>
</dbReference>
<dbReference type="AlphaFoldDB" id="A0A660CFF2"/>
<proteinExistence type="predicted"/>
<sequence>MVEADATDLDFWQRVRRSGRVELVVLAMPFHGENLLVLELLRRNGFTGKVAAIAQRGEELDELRARGADAAFNLYGSAGSSLADHAVEPGFAAGPGFGAGQAD</sequence>
<dbReference type="RefSeq" id="WP_211252523.1">
    <property type="nucleotide sequence ID" value="NZ_JOIJ01000002.1"/>
</dbReference>
<comment type="caution">
    <text evidence="2">The sequence shown here is derived from an EMBL/GenBank/DDBJ whole genome shotgun (WGS) entry which is preliminary data.</text>
</comment>
<accession>A0A660CFF2</accession>
<name>A0A660CFF2_9PSEU</name>
<organism evidence="2 3">
    <name type="scientific">Prauserella rugosa</name>
    <dbReference type="NCBI Taxonomy" id="43354"/>
    <lineage>
        <taxon>Bacteria</taxon>
        <taxon>Bacillati</taxon>
        <taxon>Actinomycetota</taxon>
        <taxon>Actinomycetes</taxon>
        <taxon>Pseudonocardiales</taxon>
        <taxon>Pseudonocardiaceae</taxon>
        <taxon>Prauserella</taxon>
    </lineage>
</organism>
<dbReference type="GO" id="GO:0006813">
    <property type="term" value="P:potassium ion transport"/>
    <property type="evidence" value="ECO:0007669"/>
    <property type="project" value="InterPro"/>
</dbReference>
<evidence type="ECO:0000259" key="1">
    <source>
        <dbReference type="Pfam" id="PF02254"/>
    </source>
</evidence>
<dbReference type="Gene3D" id="3.40.50.720">
    <property type="entry name" value="NAD(P)-binding Rossmann-like Domain"/>
    <property type="match status" value="1"/>
</dbReference>
<dbReference type="InterPro" id="IPR036291">
    <property type="entry name" value="NAD(P)-bd_dom_sf"/>
</dbReference>
<gene>
    <name evidence="2" type="ORF">JD82_01509</name>
</gene>
<dbReference type="InterPro" id="IPR003148">
    <property type="entry name" value="RCK_N"/>
</dbReference>
<dbReference type="EMBL" id="VLJV01000001">
    <property type="protein sequence ID" value="TWH19681.1"/>
    <property type="molecule type" value="Genomic_DNA"/>
</dbReference>
<feature type="domain" description="RCK N-terminal" evidence="1">
    <location>
        <begin position="2"/>
        <end position="73"/>
    </location>
</feature>
<dbReference type="Pfam" id="PF02254">
    <property type="entry name" value="TrkA_N"/>
    <property type="match status" value="1"/>
</dbReference>
<keyword evidence="3" id="KW-1185">Reference proteome</keyword>
<protein>
    <submittedName>
        <fullName evidence="2">TrkA family protein</fullName>
    </submittedName>
</protein>
<reference evidence="2 3" key="1">
    <citation type="submission" date="2019-07" db="EMBL/GenBank/DDBJ databases">
        <title>R&amp;d 2014.</title>
        <authorList>
            <person name="Klenk H.-P."/>
        </authorList>
    </citation>
    <scope>NUCLEOTIDE SEQUENCE [LARGE SCALE GENOMIC DNA]</scope>
    <source>
        <strain evidence="2 3">DSM 43194</strain>
    </source>
</reference>